<reference evidence="9 10" key="1">
    <citation type="submission" date="2017-09" db="EMBL/GenBank/DDBJ databases">
        <authorList>
            <person name="Ehlers B."/>
            <person name="Leendertz F.H."/>
        </authorList>
    </citation>
    <scope>NUCLEOTIDE SEQUENCE [LARGE SCALE GENOMIC DNA]</scope>
    <source>
        <strain evidence="9 10">DSM 45537</strain>
    </source>
</reference>
<dbReference type="InterPro" id="IPR013587">
    <property type="entry name" value="Nitrate/nitrite_sensing"/>
</dbReference>
<dbReference type="InterPro" id="IPR003594">
    <property type="entry name" value="HATPase_dom"/>
</dbReference>
<evidence type="ECO:0000256" key="2">
    <source>
        <dbReference type="ARBA" id="ARBA00012438"/>
    </source>
</evidence>
<keyword evidence="7" id="KW-0812">Transmembrane</keyword>
<dbReference type="GO" id="GO:0004673">
    <property type="term" value="F:protein histidine kinase activity"/>
    <property type="evidence" value="ECO:0007669"/>
    <property type="project" value="UniProtKB-EC"/>
</dbReference>
<protein>
    <recommendedName>
        <fullName evidence="2">histidine kinase</fullName>
        <ecNumber evidence="2">2.7.13.3</ecNumber>
    </recommendedName>
</protein>
<keyword evidence="3" id="KW-0597">Phosphoprotein</keyword>
<comment type="catalytic activity">
    <reaction evidence="1">
        <text>ATP + protein L-histidine = ADP + protein N-phospho-L-histidine.</text>
        <dbReference type="EC" id="2.7.13.3"/>
    </reaction>
</comment>
<keyword evidence="7" id="KW-0472">Membrane</keyword>
<feature type="region of interest" description="Disordered" evidence="6">
    <location>
        <begin position="1"/>
        <end position="24"/>
    </location>
</feature>
<dbReference type="AlphaFoldDB" id="A0A285KYC5"/>
<feature type="region of interest" description="Disordered" evidence="6">
    <location>
        <begin position="673"/>
        <end position="793"/>
    </location>
</feature>
<evidence type="ECO:0000256" key="1">
    <source>
        <dbReference type="ARBA" id="ARBA00000085"/>
    </source>
</evidence>
<dbReference type="OrthoDB" id="4652229at2"/>
<dbReference type="GO" id="GO:0000160">
    <property type="term" value="P:phosphorelay signal transduction system"/>
    <property type="evidence" value="ECO:0007669"/>
    <property type="project" value="TreeGrafter"/>
</dbReference>
<feature type="compositionally biased region" description="Basic residues" evidence="6">
    <location>
        <begin position="782"/>
        <end position="793"/>
    </location>
</feature>
<dbReference type="GO" id="GO:0005886">
    <property type="term" value="C:plasma membrane"/>
    <property type="evidence" value="ECO:0007669"/>
    <property type="project" value="TreeGrafter"/>
</dbReference>
<dbReference type="PANTHER" id="PTHR45436">
    <property type="entry name" value="SENSOR HISTIDINE KINASE YKOH"/>
    <property type="match status" value="1"/>
</dbReference>
<feature type="compositionally biased region" description="Polar residues" evidence="6">
    <location>
        <begin position="772"/>
        <end position="781"/>
    </location>
</feature>
<evidence type="ECO:0000259" key="8">
    <source>
        <dbReference type="SMART" id="SM00387"/>
    </source>
</evidence>
<proteinExistence type="predicted"/>
<dbReference type="SMART" id="SM00387">
    <property type="entry name" value="HATPase_c"/>
    <property type="match status" value="1"/>
</dbReference>
<evidence type="ECO:0000256" key="3">
    <source>
        <dbReference type="ARBA" id="ARBA00022553"/>
    </source>
</evidence>
<sequence>MPSAEAEPSVEDTPPGSSRHPLRARLGTSVRTRVLAIALIPSLVLLATGAVAVTLVGLRAQSVKEWSDYRGTVIDPLLRFVTSIQAERLASVTAQDHAPGTDAELRTSRDDTDRAIAETARIASAAQDIDQNTGAESIQALSDLIGRMQVIRESVDSRKATAGDVDLYFSDLIAAMLGAGQESARSKSSDTTTMDAEMTAIDLLRAAESHSRVVSLVAAGTAAADGLSPRERRVLAQHIGVYRKQFDLVDTRLSTAVRSSVRSLTGGADWRVGTTGEDEMAERGELSMPVQQWLAAERAVDTRLIAVIRDQFRVTVDATSAAADRLIDQLLFVSAIMLVVTILAVSGSLVLANRLLRRLRILRSASLELANDRLPDLIRRIHNGEQVDAQAETAPVDRGRDEIGQVAAAFAVAQRTALETAVGEASTRNGFNKVFLDIAFRSQALVRRQLDLLDIAEARQDDPEDLELLFQLDHLATRARRNSENLLILGGRAPGRRWRNPVALEEIVRSAVSETEGYARVSAIRLPAVSVLGTAVADLIHLLAELIDNATAFSPPDAPVAVHGNSVGRGVVVEVDDQGLGISFEERERLNAMLAEPPQFHEMALAGHRHLGLFVVSRLSARHNISVTLQESPYGGVRAIVLVPWAVLEAGDDNPTAAVEPVRTRDAVHRVPAVATSPGAPRPDPLPAPAEPEPVRRADPVGRSGRHVARQEPPARLSGHPGAEMDRRPALPRRERLTHLSPQLSTDVGEEDSYSAAPGATARARAPETVRTAMSSLQNGTRRARVRPPHSHP</sequence>
<dbReference type="Gene3D" id="3.30.565.10">
    <property type="entry name" value="Histidine kinase-like ATPase, C-terminal domain"/>
    <property type="match status" value="1"/>
</dbReference>
<evidence type="ECO:0000313" key="9">
    <source>
        <dbReference type="EMBL" id="SNY77672.1"/>
    </source>
</evidence>
<dbReference type="Proteomes" id="UP000219565">
    <property type="component" value="Unassembled WGS sequence"/>
</dbReference>
<evidence type="ECO:0000256" key="4">
    <source>
        <dbReference type="ARBA" id="ARBA00022679"/>
    </source>
</evidence>
<evidence type="ECO:0000256" key="7">
    <source>
        <dbReference type="SAM" id="Phobius"/>
    </source>
</evidence>
<dbReference type="EC" id="2.7.13.3" evidence="2"/>
<feature type="transmembrane region" description="Helical" evidence="7">
    <location>
        <begin position="330"/>
        <end position="352"/>
    </location>
</feature>
<dbReference type="Pfam" id="PF08376">
    <property type="entry name" value="NIT"/>
    <property type="match status" value="1"/>
</dbReference>
<accession>A0A285KYC5</accession>
<dbReference type="RefSeq" id="WP_097243868.1">
    <property type="nucleotide sequence ID" value="NZ_JAMTCW010000001.1"/>
</dbReference>
<keyword evidence="5 9" id="KW-0418">Kinase</keyword>
<dbReference type="InterPro" id="IPR050428">
    <property type="entry name" value="TCS_sensor_his_kinase"/>
</dbReference>
<feature type="domain" description="Histidine kinase/HSP90-like ATPase" evidence="8">
    <location>
        <begin position="534"/>
        <end position="647"/>
    </location>
</feature>
<dbReference type="SUPFAM" id="SSF55874">
    <property type="entry name" value="ATPase domain of HSP90 chaperone/DNA topoisomerase II/histidine kinase"/>
    <property type="match status" value="1"/>
</dbReference>
<dbReference type="Pfam" id="PF02518">
    <property type="entry name" value="HATPase_c"/>
    <property type="match status" value="1"/>
</dbReference>
<keyword evidence="10" id="KW-1185">Reference proteome</keyword>
<gene>
    <name evidence="9" type="ORF">SAMN04244553_1065</name>
</gene>
<feature type="compositionally biased region" description="Pro residues" evidence="6">
    <location>
        <begin position="680"/>
        <end position="692"/>
    </location>
</feature>
<dbReference type="Gene3D" id="6.10.340.10">
    <property type="match status" value="1"/>
</dbReference>
<evidence type="ECO:0000313" key="10">
    <source>
        <dbReference type="Proteomes" id="UP000219565"/>
    </source>
</evidence>
<dbReference type="InterPro" id="IPR036890">
    <property type="entry name" value="HATPase_C_sf"/>
</dbReference>
<feature type="transmembrane region" description="Helical" evidence="7">
    <location>
        <begin position="34"/>
        <end position="58"/>
    </location>
</feature>
<dbReference type="PANTHER" id="PTHR45436:SF5">
    <property type="entry name" value="SENSOR HISTIDINE KINASE TRCS"/>
    <property type="match status" value="1"/>
</dbReference>
<feature type="compositionally biased region" description="Basic and acidic residues" evidence="6">
    <location>
        <begin position="723"/>
        <end position="738"/>
    </location>
</feature>
<keyword evidence="4" id="KW-0808">Transferase</keyword>
<organism evidence="9 10">
    <name type="scientific">Nocardia amikacinitolerans</name>
    <dbReference type="NCBI Taxonomy" id="756689"/>
    <lineage>
        <taxon>Bacteria</taxon>
        <taxon>Bacillati</taxon>
        <taxon>Actinomycetota</taxon>
        <taxon>Actinomycetes</taxon>
        <taxon>Mycobacteriales</taxon>
        <taxon>Nocardiaceae</taxon>
        <taxon>Nocardia</taxon>
    </lineage>
</organism>
<dbReference type="EMBL" id="OBEG01000001">
    <property type="protein sequence ID" value="SNY77672.1"/>
    <property type="molecule type" value="Genomic_DNA"/>
</dbReference>
<evidence type="ECO:0000256" key="5">
    <source>
        <dbReference type="ARBA" id="ARBA00022777"/>
    </source>
</evidence>
<evidence type="ECO:0000256" key="6">
    <source>
        <dbReference type="SAM" id="MobiDB-lite"/>
    </source>
</evidence>
<name>A0A285KYC5_9NOCA</name>
<keyword evidence="7" id="KW-1133">Transmembrane helix</keyword>